<keyword evidence="6 10" id="KW-0689">Ribosomal protein</keyword>
<organism evidence="14 15">
    <name type="scientific">Fastidiosipila sanguinis</name>
    <dbReference type="NCBI Taxonomy" id="236753"/>
    <lineage>
        <taxon>Bacteria</taxon>
        <taxon>Bacillati</taxon>
        <taxon>Bacillota</taxon>
        <taxon>Clostridia</taxon>
        <taxon>Eubacteriales</taxon>
        <taxon>Oscillospiraceae</taxon>
        <taxon>Fastidiosipila</taxon>
    </lineage>
</organism>
<evidence type="ECO:0000256" key="11">
    <source>
        <dbReference type="RuleBase" id="RU004005"/>
    </source>
</evidence>
<dbReference type="HAMAP" id="MF_01331_B">
    <property type="entry name" value="Ribosomal_uL22_B"/>
    <property type="match status" value="1"/>
</dbReference>
<evidence type="ECO:0000256" key="6">
    <source>
        <dbReference type="ARBA" id="ARBA00022980"/>
    </source>
</evidence>
<keyword evidence="7 10" id="KW-0687">Ribonucleoprotein</keyword>
<evidence type="ECO:0000313" key="14">
    <source>
        <dbReference type="EMBL" id="AVM41949.1"/>
    </source>
</evidence>
<evidence type="ECO:0000256" key="1">
    <source>
        <dbReference type="ARBA" id="ARBA00003478"/>
    </source>
</evidence>
<evidence type="ECO:0000313" key="15">
    <source>
        <dbReference type="Proteomes" id="UP000237947"/>
    </source>
</evidence>
<proteinExistence type="inferred from homology"/>
<dbReference type="Pfam" id="PF00237">
    <property type="entry name" value="Ribosomal_L22"/>
    <property type="match status" value="1"/>
</dbReference>
<comment type="similarity">
    <text evidence="2 10 11">Belongs to the universal ribosomal protein uL22 family.</text>
</comment>
<dbReference type="PANTHER" id="PTHR13501">
    <property type="entry name" value="CHLOROPLAST 50S RIBOSOMAL PROTEIN L22-RELATED"/>
    <property type="match status" value="1"/>
</dbReference>
<evidence type="ECO:0000256" key="12">
    <source>
        <dbReference type="RuleBase" id="RU004006"/>
    </source>
</evidence>
<dbReference type="EMBL" id="CP027226">
    <property type="protein sequence ID" value="AVM41949.1"/>
    <property type="molecule type" value="Genomic_DNA"/>
</dbReference>
<evidence type="ECO:0000256" key="10">
    <source>
        <dbReference type="HAMAP-Rule" id="MF_01331"/>
    </source>
</evidence>
<evidence type="ECO:0000256" key="8">
    <source>
        <dbReference type="ARBA" id="ARBA00025084"/>
    </source>
</evidence>
<reference evidence="15" key="1">
    <citation type="submission" date="2018-02" db="EMBL/GenBank/DDBJ databases">
        <authorList>
            <person name="Holder M.E."/>
            <person name="Ajami N.J."/>
            <person name="Petrosino J.F."/>
        </authorList>
    </citation>
    <scope>NUCLEOTIDE SEQUENCE [LARGE SCALE GENOMIC DNA]</scope>
    <source>
        <strain evidence="15">CCUG 47711</strain>
    </source>
</reference>
<dbReference type="CDD" id="cd00336">
    <property type="entry name" value="Ribosomal_L22"/>
    <property type="match status" value="1"/>
</dbReference>
<evidence type="ECO:0000256" key="4">
    <source>
        <dbReference type="ARBA" id="ARBA00022730"/>
    </source>
</evidence>
<keyword evidence="4 10" id="KW-0699">rRNA-binding</keyword>
<dbReference type="GO" id="GO:0022625">
    <property type="term" value="C:cytosolic large ribosomal subunit"/>
    <property type="evidence" value="ECO:0007669"/>
    <property type="project" value="TreeGrafter"/>
</dbReference>
<dbReference type="GO" id="GO:0003735">
    <property type="term" value="F:structural constituent of ribosome"/>
    <property type="evidence" value="ECO:0007669"/>
    <property type="project" value="InterPro"/>
</dbReference>
<dbReference type="InterPro" id="IPR018260">
    <property type="entry name" value="Ribosomal_uL22_CS"/>
</dbReference>
<gene>
    <name evidence="10" type="primary">rplV</name>
    <name evidence="14" type="ORF">C5Q98_01270</name>
</gene>
<evidence type="ECO:0000256" key="5">
    <source>
        <dbReference type="ARBA" id="ARBA00022884"/>
    </source>
</evidence>
<dbReference type="GO" id="GO:0006412">
    <property type="term" value="P:translation"/>
    <property type="evidence" value="ECO:0007669"/>
    <property type="project" value="UniProtKB-UniRule"/>
</dbReference>
<comment type="function">
    <text evidence="8">This protein binds specifically to 23S rRNA; its binding is stimulated by other ribosomal proteins, e.g. L4, L17, and L20. It is important during the early stages of 50S assembly. It makes multiple contacts with different domains of the 23S rRNA in the assembled 50S subunit and ribosome.</text>
</comment>
<name>A0A2S0KLR6_9FIRM</name>
<dbReference type="PROSITE" id="PS00464">
    <property type="entry name" value="RIBOSOMAL_L22"/>
    <property type="match status" value="1"/>
</dbReference>
<dbReference type="SUPFAM" id="SSF54843">
    <property type="entry name" value="Ribosomal protein L22"/>
    <property type="match status" value="1"/>
</dbReference>
<evidence type="ECO:0000256" key="3">
    <source>
        <dbReference type="ARBA" id="ARBA00011838"/>
    </source>
</evidence>
<comment type="function">
    <text evidence="10 13">This protein binds specifically to 23S rRNA; its binding is stimulated by other ribosomal proteins, e.g., L4, L17, and L20. It is important during the early stages of 50S assembly. It makes multiple contacts with different domains of the 23S rRNA in the assembled 50S subunit and ribosome.</text>
</comment>
<dbReference type="AlphaFoldDB" id="A0A2S0KLR6"/>
<dbReference type="Gene3D" id="3.90.470.10">
    <property type="entry name" value="Ribosomal protein L22/L17"/>
    <property type="match status" value="1"/>
</dbReference>
<accession>A0A2S0KLR6</accession>
<dbReference type="RefSeq" id="WP_106011935.1">
    <property type="nucleotide sequence ID" value="NZ_CP027226.1"/>
</dbReference>
<keyword evidence="5 10" id="KW-0694">RNA-binding</keyword>
<evidence type="ECO:0000256" key="13">
    <source>
        <dbReference type="RuleBase" id="RU004008"/>
    </source>
</evidence>
<dbReference type="PANTHER" id="PTHR13501:SF8">
    <property type="entry name" value="LARGE RIBOSOMAL SUBUNIT PROTEIN UL22M"/>
    <property type="match status" value="1"/>
</dbReference>
<sequence>MILEKKYTKAYLEDNREEVLELYAQKHTKSNRPAILTKKQRKILGIGKDRGIAKVSNVRVAPRKVQIVLDQIRDKDVREARAILQYTDKIATEDLIKLLDSAVANAVNNNGMAEDSLYVAMCNVGQGVTLKRYRPRGKGSASPINKRTSNITIVVKARD</sequence>
<protein>
    <recommendedName>
        <fullName evidence="9 10">Large ribosomal subunit protein uL22</fullName>
    </recommendedName>
</protein>
<comment type="function">
    <text evidence="1 10">The globular domain of the protein is located near the polypeptide exit tunnel on the outside of the subunit, while an extended beta-hairpin is found that lines the wall of the exit tunnel in the center of the 70S ribosome.</text>
</comment>
<dbReference type="NCBIfam" id="TIGR01044">
    <property type="entry name" value="rplV_bact"/>
    <property type="match status" value="1"/>
</dbReference>
<evidence type="ECO:0000256" key="7">
    <source>
        <dbReference type="ARBA" id="ARBA00023274"/>
    </source>
</evidence>
<dbReference type="OrthoDB" id="9805969at2"/>
<evidence type="ECO:0000256" key="9">
    <source>
        <dbReference type="ARBA" id="ARBA00035207"/>
    </source>
</evidence>
<evidence type="ECO:0000256" key="2">
    <source>
        <dbReference type="ARBA" id="ARBA00009451"/>
    </source>
</evidence>
<dbReference type="KEGG" id="fsa:C5Q98_01270"/>
<keyword evidence="15" id="KW-1185">Reference proteome</keyword>
<dbReference type="InterPro" id="IPR036394">
    <property type="entry name" value="Ribosomal_uL22_sf"/>
</dbReference>
<dbReference type="GO" id="GO:0019843">
    <property type="term" value="F:rRNA binding"/>
    <property type="evidence" value="ECO:0007669"/>
    <property type="project" value="UniProtKB-UniRule"/>
</dbReference>
<dbReference type="InterPro" id="IPR005727">
    <property type="entry name" value="Ribosomal_uL22_bac/chlpt-type"/>
</dbReference>
<dbReference type="Proteomes" id="UP000237947">
    <property type="component" value="Chromosome"/>
</dbReference>
<dbReference type="InterPro" id="IPR047867">
    <property type="entry name" value="Ribosomal_uL22_bac/org-type"/>
</dbReference>
<dbReference type="InterPro" id="IPR001063">
    <property type="entry name" value="Ribosomal_uL22"/>
</dbReference>
<comment type="subunit">
    <text evidence="3 10 12">Part of the 50S ribosomal subunit.</text>
</comment>